<protein>
    <recommendedName>
        <fullName evidence="6 15">tRNA (guanine-N(1)-)-methyltransferase</fullName>
        <ecNumber evidence="5 15">2.1.1.228</ecNumber>
    </recommendedName>
    <alternativeName>
        <fullName evidence="12 15">M1G-methyltransferase</fullName>
    </alternativeName>
    <alternativeName>
        <fullName evidence="13 15">tRNA [GM37] methyltransferase</fullName>
    </alternativeName>
</protein>
<dbReference type="Gene3D" id="3.40.1280.10">
    <property type="match status" value="1"/>
</dbReference>
<keyword evidence="7 15" id="KW-0963">Cytoplasm</keyword>
<dbReference type="Pfam" id="PF01746">
    <property type="entry name" value="tRNA_m1G_MT"/>
    <property type="match status" value="1"/>
</dbReference>
<reference evidence="19 20" key="1">
    <citation type="submission" date="2017-09" db="EMBL/GenBank/DDBJ databases">
        <title>Depth-based differentiation of microbial function through sediment-hosted aquifers and enrichment of novel symbionts in the deep terrestrial subsurface.</title>
        <authorList>
            <person name="Probst A.J."/>
            <person name="Ladd B."/>
            <person name="Jarett J.K."/>
            <person name="Geller-Mcgrath D.E."/>
            <person name="Sieber C.M."/>
            <person name="Emerson J.B."/>
            <person name="Anantharaman K."/>
            <person name="Thomas B.C."/>
            <person name="Malmstrom R."/>
            <person name="Stieglmeier M."/>
            <person name="Klingl A."/>
            <person name="Woyke T."/>
            <person name="Ryan C.M."/>
            <person name="Banfield J.F."/>
        </authorList>
    </citation>
    <scope>NUCLEOTIDE SEQUENCE [LARGE SCALE GENOMIC DNA]</scope>
    <source>
        <strain evidence="19">CG11_big_fil_rev_8_21_14_0_20_40_15</strain>
    </source>
</reference>
<sequence length="248" mass="28588">MRFDIITIFPKIFDSYFNESILKRAQKKELIKIRLHDLRRWTSDRHKTVDDKPYGGGPGMIFKIEPIYKAVQFLSSKFKVQSSKLQSKSKKLRVILFSAKGKLFTQADARRLAKYDRLILICGRYEGVDERVVEHIADEELSVGNFVLTGGEIPAMIVVDAVSRLIPGVLGKKESLEEESFSLKSDFKDSPKSDFNELSANAYLEYPQYTRPENFRGWKVPGVLLLGNHKKIQDWRIKNSKSRSRVQN</sequence>
<evidence type="ECO:0000256" key="17">
    <source>
        <dbReference type="RuleBase" id="RU003464"/>
    </source>
</evidence>
<dbReference type="GO" id="GO:0005829">
    <property type="term" value="C:cytosol"/>
    <property type="evidence" value="ECO:0007669"/>
    <property type="project" value="TreeGrafter"/>
</dbReference>
<evidence type="ECO:0000256" key="15">
    <source>
        <dbReference type="HAMAP-Rule" id="MF_00605"/>
    </source>
</evidence>
<dbReference type="Gene3D" id="1.10.1270.20">
    <property type="entry name" value="tRNA(m1g37)methyltransferase, domain 2"/>
    <property type="match status" value="1"/>
</dbReference>
<comment type="subcellular location">
    <subcellularLocation>
        <location evidence="2 15 17">Cytoplasm</location>
    </subcellularLocation>
</comment>
<dbReference type="InterPro" id="IPR029026">
    <property type="entry name" value="tRNA_m1G_MTases_N"/>
</dbReference>
<evidence type="ECO:0000256" key="14">
    <source>
        <dbReference type="ARBA" id="ARBA00047783"/>
    </source>
</evidence>
<evidence type="ECO:0000259" key="18">
    <source>
        <dbReference type="Pfam" id="PF01746"/>
    </source>
</evidence>
<evidence type="ECO:0000256" key="10">
    <source>
        <dbReference type="ARBA" id="ARBA00022691"/>
    </source>
</evidence>
<dbReference type="PIRSF" id="PIRSF000386">
    <property type="entry name" value="tRNA_mtase"/>
    <property type="match status" value="1"/>
</dbReference>
<comment type="subunit">
    <text evidence="4 15 17">Homodimer.</text>
</comment>
<dbReference type="GO" id="GO:0052906">
    <property type="term" value="F:tRNA (guanine(37)-N1)-methyltransferase activity"/>
    <property type="evidence" value="ECO:0007669"/>
    <property type="project" value="UniProtKB-UniRule"/>
</dbReference>
<keyword evidence="10 15" id="KW-0949">S-adenosyl-L-methionine</keyword>
<feature type="domain" description="tRNA methyltransferase TRMD/TRM10-type" evidence="18">
    <location>
        <begin position="1"/>
        <end position="245"/>
    </location>
</feature>
<evidence type="ECO:0000256" key="4">
    <source>
        <dbReference type="ARBA" id="ARBA00011738"/>
    </source>
</evidence>
<dbReference type="PANTHER" id="PTHR46417">
    <property type="entry name" value="TRNA (GUANINE-N(1)-)-METHYLTRANSFERASE"/>
    <property type="match status" value="1"/>
</dbReference>
<dbReference type="SUPFAM" id="SSF75217">
    <property type="entry name" value="alpha/beta knot"/>
    <property type="match status" value="1"/>
</dbReference>
<evidence type="ECO:0000256" key="13">
    <source>
        <dbReference type="ARBA" id="ARBA00033392"/>
    </source>
</evidence>
<evidence type="ECO:0000256" key="8">
    <source>
        <dbReference type="ARBA" id="ARBA00022603"/>
    </source>
</evidence>
<evidence type="ECO:0000256" key="5">
    <source>
        <dbReference type="ARBA" id="ARBA00012807"/>
    </source>
</evidence>
<dbReference type="HAMAP" id="MF_00605">
    <property type="entry name" value="TrmD"/>
    <property type="match status" value="1"/>
</dbReference>
<organism evidence="19 20">
    <name type="scientific">Candidatus Portnoybacteria bacterium CG11_big_fil_rev_8_21_14_0_20_40_15</name>
    <dbReference type="NCBI Taxonomy" id="1974817"/>
    <lineage>
        <taxon>Bacteria</taxon>
        <taxon>Candidatus Portnoyibacteriota</taxon>
    </lineage>
</organism>
<evidence type="ECO:0000256" key="2">
    <source>
        <dbReference type="ARBA" id="ARBA00004496"/>
    </source>
</evidence>
<dbReference type="EC" id="2.1.1.228" evidence="5 15"/>
<dbReference type="GO" id="GO:0002939">
    <property type="term" value="P:tRNA N1-guanine methylation"/>
    <property type="evidence" value="ECO:0007669"/>
    <property type="project" value="TreeGrafter"/>
</dbReference>
<evidence type="ECO:0000256" key="9">
    <source>
        <dbReference type="ARBA" id="ARBA00022679"/>
    </source>
</evidence>
<dbReference type="NCBIfam" id="TIGR00088">
    <property type="entry name" value="trmD"/>
    <property type="match status" value="1"/>
</dbReference>
<comment type="caution">
    <text evidence="19">The sequence shown here is derived from an EMBL/GenBank/DDBJ whole genome shotgun (WGS) entry which is preliminary data.</text>
</comment>
<dbReference type="NCBIfam" id="NF000648">
    <property type="entry name" value="PRK00026.1"/>
    <property type="match status" value="1"/>
</dbReference>
<dbReference type="Proteomes" id="UP000229317">
    <property type="component" value="Unassembled WGS sequence"/>
</dbReference>
<dbReference type="EMBL" id="PCVO01000017">
    <property type="protein sequence ID" value="PIQ75470.1"/>
    <property type="molecule type" value="Genomic_DNA"/>
</dbReference>
<dbReference type="PANTHER" id="PTHR46417:SF1">
    <property type="entry name" value="TRNA (GUANINE-N(1)-)-METHYLTRANSFERASE"/>
    <property type="match status" value="1"/>
</dbReference>
<evidence type="ECO:0000256" key="16">
    <source>
        <dbReference type="PIRSR" id="PIRSR000386-1"/>
    </source>
</evidence>
<dbReference type="FunFam" id="3.40.1280.10:FF:000001">
    <property type="entry name" value="tRNA (guanine-N(1)-)-methyltransferase"/>
    <property type="match status" value="1"/>
</dbReference>
<evidence type="ECO:0000256" key="11">
    <source>
        <dbReference type="ARBA" id="ARBA00022694"/>
    </source>
</evidence>
<dbReference type="InterPro" id="IPR002649">
    <property type="entry name" value="tRNA_m1G_MeTrfase_TrmD"/>
</dbReference>
<evidence type="ECO:0000313" key="19">
    <source>
        <dbReference type="EMBL" id="PIQ75470.1"/>
    </source>
</evidence>
<comment type="similarity">
    <text evidence="3 15 17">Belongs to the RNA methyltransferase TrmD family.</text>
</comment>
<accession>A0A2H0KTJ8</accession>
<evidence type="ECO:0000313" key="20">
    <source>
        <dbReference type="Proteomes" id="UP000229317"/>
    </source>
</evidence>
<comment type="function">
    <text evidence="1 15 17">Specifically methylates guanosine-37 in various tRNAs.</text>
</comment>
<keyword evidence="9 15" id="KW-0808">Transferase</keyword>
<name>A0A2H0KTJ8_9BACT</name>
<dbReference type="InterPro" id="IPR016009">
    <property type="entry name" value="tRNA_MeTrfase_TRMD/TRM10"/>
</dbReference>
<dbReference type="InterPro" id="IPR023148">
    <property type="entry name" value="tRNA_m1G_MeTrfase_C_sf"/>
</dbReference>
<gene>
    <name evidence="15" type="primary">trmD</name>
    <name evidence="19" type="ORF">COV84_01090</name>
</gene>
<evidence type="ECO:0000256" key="1">
    <source>
        <dbReference type="ARBA" id="ARBA00002634"/>
    </source>
</evidence>
<keyword evidence="11 15" id="KW-0819">tRNA processing</keyword>
<feature type="binding site" evidence="15 16">
    <location>
        <begin position="143"/>
        <end position="148"/>
    </location>
    <ligand>
        <name>S-adenosyl-L-methionine</name>
        <dbReference type="ChEBI" id="CHEBI:59789"/>
    </ligand>
</feature>
<comment type="catalytic activity">
    <reaction evidence="14 15 17">
        <text>guanosine(37) in tRNA + S-adenosyl-L-methionine = N(1)-methylguanosine(37) in tRNA + S-adenosyl-L-homocysteine + H(+)</text>
        <dbReference type="Rhea" id="RHEA:36899"/>
        <dbReference type="Rhea" id="RHEA-COMP:10145"/>
        <dbReference type="Rhea" id="RHEA-COMP:10147"/>
        <dbReference type="ChEBI" id="CHEBI:15378"/>
        <dbReference type="ChEBI" id="CHEBI:57856"/>
        <dbReference type="ChEBI" id="CHEBI:59789"/>
        <dbReference type="ChEBI" id="CHEBI:73542"/>
        <dbReference type="ChEBI" id="CHEBI:74269"/>
        <dbReference type="EC" id="2.1.1.228"/>
    </reaction>
</comment>
<feature type="binding site" evidence="15 16">
    <location>
        <position position="123"/>
    </location>
    <ligand>
        <name>S-adenosyl-L-methionine</name>
        <dbReference type="ChEBI" id="CHEBI:59789"/>
    </ligand>
</feature>
<dbReference type="CDD" id="cd18080">
    <property type="entry name" value="TrmD-like"/>
    <property type="match status" value="1"/>
</dbReference>
<evidence type="ECO:0000256" key="12">
    <source>
        <dbReference type="ARBA" id="ARBA00029736"/>
    </source>
</evidence>
<evidence type="ECO:0000256" key="7">
    <source>
        <dbReference type="ARBA" id="ARBA00022490"/>
    </source>
</evidence>
<dbReference type="AlphaFoldDB" id="A0A2H0KTJ8"/>
<dbReference type="InterPro" id="IPR029028">
    <property type="entry name" value="Alpha/beta_knot_MTases"/>
</dbReference>
<keyword evidence="8 15" id="KW-0489">Methyltransferase</keyword>
<proteinExistence type="inferred from homology"/>
<evidence type="ECO:0000256" key="3">
    <source>
        <dbReference type="ARBA" id="ARBA00007630"/>
    </source>
</evidence>
<evidence type="ECO:0000256" key="6">
    <source>
        <dbReference type="ARBA" id="ARBA00014679"/>
    </source>
</evidence>